<evidence type="ECO:0000313" key="3">
    <source>
        <dbReference type="Proteomes" id="UP000253908"/>
    </source>
</evidence>
<feature type="domain" description="6-hydroxymethylpterin diphosphokinase MptE-like" evidence="1">
    <location>
        <begin position="186"/>
        <end position="354"/>
    </location>
</feature>
<keyword evidence="3" id="KW-1185">Reference proteome</keyword>
<dbReference type="Pfam" id="PF01973">
    <property type="entry name" value="MptE-like"/>
    <property type="match status" value="1"/>
</dbReference>
<dbReference type="EMBL" id="CP024848">
    <property type="protein sequence ID" value="AXI10446.1"/>
    <property type="molecule type" value="Genomic_DNA"/>
</dbReference>
<dbReference type="Proteomes" id="UP000253908">
    <property type="component" value="Chromosome"/>
</dbReference>
<evidence type="ECO:0000313" key="2">
    <source>
        <dbReference type="EMBL" id="AXI10446.1"/>
    </source>
</evidence>
<sequence length="440" mass="49971">MEICYNLFVFINLGCDLMNISIVETKTIPTIKIEYNNKNIILHSKYDPIREVNAWCKNAIAGLSKQQEVIIIGLGAGYHIKQLSELLPEKKITVVEFNDDYYRWFKTSPFYEKVYRCINVIVKQYNSLSSTEQQELFTGISSSNLLIHKSGLDLIPSKCKKVKEILDDMQFKKHSIKNQIGNMKANFTYNSQLQDEGIGKLKNMYGNKPMILISAGPSLDKQMTLLKRIHKEGKVVLGAVGTALKPLIKNNITPDFFSIIDPNPGTYEQLKNLDLPITTLYYLSTAYHETITLHTGPRYIMWQEGYEDAEKKAAQLGDSLIQTGGSVATALLDLMVYLGAGPLALVGQDLAFTNGLSHANYAHAQRDVNETLATLTTLDYHRTEQVPTAKNLTIYRKWFEDYALNHGNLELYNCTEGGAYINHWEHIRLKEFYEKVIYIG</sequence>
<dbReference type="SUPFAM" id="SSF53335">
    <property type="entry name" value="S-adenosyl-L-methionine-dependent methyltransferases"/>
    <property type="match status" value="1"/>
</dbReference>
<dbReference type="KEGG" id="ocn:CUC15_16565"/>
<dbReference type="AlphaFoldDB" id="A0A345PKB6"/>
<dbReference type="InterPro" id="IPR029063">
    <property type="entry name" value="SAM-dependent_MTases_sf"/>
</dbReference>
<gene>
    <name evidence="2" type="ORF">CUC15_16565</name>
</gene>
<organism evidence="2 3">
    <name type="scientific">Oceanobacillus zhaokaii</name>
    <dbReference type="NCBI Taxonomy" id="2052660"/>
    <lineage>
        <taxon>Bacteria</taxon>
        <taxon>Bacillati</taxon>
        <taxon>Bacillota</taxon>
        <taxon>Bacilli</taxon>
        <taxon>Bacillales</taxon>
        <taxon>Bacillaceae</taxon>
        <taxon>Oceanobacillus</taxon>
    </lineage>
</organism>
<proteinExistence type="predicted"/>
<protein>
    <recommendedName>
        <fullName evidence="1">6-hydroxymethylpterin diphosphokinase MptE-like domain-containing protein</fullName>
    </recommendedName>
</protein>
<name>A0A345PKB6_9BACI</name>
<accession>A0A345PKB6</accession>
<dbReference type="PANTHER" id="PTHR41786:SF1">
    <property type="entry name" value="6-HYDROXYMETHYLPTERIN DIPHOSPHOKINASE MPTE-LIKE DOMAIN-CONTAINING PROTEIN"/>
    <property type="match status" value="1"/>
</dbReference>
<dbReference type="OrthoDB" id="5291305at2"/>
<dbReference type="InterPro" id="IPR002826">
    <property type="entry name" value="MptE-like"/>
</dbReference>
<reference evidence="3" key="1">
    <citation type="submission" date="2017-11" db="EMBL/GenBank/DDBJ databases">
        <authorList>
            <person name="Zhu W."/>
        </authorList>
    </citation>
    <scope>NUCLEOTIDE SEQUENCE [LARGE SCALE GENOMIC DNA]</scope>
    <source>
        <strain evidence="3">160</strain>
    </source>
</reference>
<evidence type="ECO:0000259" key="1">
    <source>
        <dbReference type="Pfam" id="PF01973"/>
    </source>
</evidence>
<dbReference type="PANTHER" id="PTHR41786">
    <property type="entry name" value="MOTILITY ACCESSORY FACTOR MAF"/>
    <property type="match status" value="1"/>
</dbReference>